<keyword evidence="10" id="KW-1185">Reference proteome</keyword>
<dbReference type="Gene3D" id="2.130.10.10">
    <property type="entry name" value="YVTN repeat-like/Quinoprotein amine dehydrogenase"/>
    <property type="match status" value="4"/>
</dbReference>
<dbReference type="PANTHER" id="PTHR43289:SF34">
    <property type="entry name" value="SERINE_THREONINE-PROTEIN KINASE YBDM-RELATED"/>
    <property type="match status" value="1"/>
</dbReference>
<gene>
    <name evidence="9" type="primary">prkC_12</name>
    <name evidence="9" type="ORF">Pla52o_20920</name>
</gene>
<keyword evidence="1 9" id="KW-0808">Transferase</keyword>
<dbReference type="SUPFAM" id="SSF56112">
    <property type="entry name" value="Protein kinase-like (PK-like)"/>
    <property type="match status" value="1"/>
</dbReference>
<dbReference type="InterPro" id="IPR011044">
    <property type="entry name" value="Quino_amine_DH_bsu"/>
</dbReference>
<dbReference type="PROSITE" id="PS50082">
    <property type="entry name" value="WD_REPEATS_2"/>
    <property type="match status" value="1"/>
</dbReference>
<dbReference type="InterPro" id="IPR001680">
    <property type="entry name" value="WD40_rpt"/>
</dbReference>
<dbReference type="PANTHER" id="PTHR43289">
    <property type="entry name" value="MITOGEN-ACTIVATED PROTEIN KINASE KINASE KINASE 20-RELATED"/>
    <property type="match status" value="1"/>
</dbReference>
<dbReference type="InterPro" id="IPR017441">
    <property type="entry name" value="Protein_kinase_ATP_BS"/>
</dbReference>
<dbReference type="PROSITE" id="PS00108">
    <property type="entry name" value="PROTEIN_KINASE_ST"/>
    <property type="match status" value="1"/>
</dbReference>
<evidence type="ECO:0000256" key="7">
    <source>
        <dbReference type="SAM" id="Coils"/>
    </source>
</evidence>
<evidence type="ECO:0000256" key="6">
    <source>
        <dbReference type="PROSITE-ProRule" id="PRU10141"/>
    </source>
</evidence>
<feature type="binding site" evidence="6">
    <location>
        <position position="112"/>
    </location>
    <ligand>
        <name>ATP</name>
        <dbReference type="ChEBI" id="CHEBI:30616"/>
    </ligand>
</feature>
<dbReference type="CDD" id="cd14014">
    <property type="entry name" value="STKc_PknB_like"/>
    <property type="match status" value="1"/>
</dbReference>
<dbReference type="Pfam" id="PF00069">
    <property type="entry name" value="Pkinase"/>
    <property type="match status" value="1"/>
</dbReference>
<dbReference type="InterPro" id="IPR011009">
    <property type="entry name" value="Kinase-like_dom_sf"/>
</dbReference>
<dbReference type="GO" id="GO:0004674">
    <property type="term" value="F:protein serine/threonine kinase activity"/>
    <property type="evidence" value="ECO:0007669"/>
    <property type="project" value="UniProtKB-EC"/>
</dbReference>
<keyword evidence="7" id="KW-0175">Coiled coil</keyword>
<dbReference type="GO" id="GO:0005524">
    <property type="term" value="F:ATP binding"/>
    <property type="evidence" value="ECO:0007669"/>
    <property type="project" value="UniProtKB-UniRule"/>
</dbReference>
<dbReference type="Proteomes" id="UP000316304">
    <property type="component" value="Unassembled WGS sequence"/>
</dbReference>
<dbReference type="InterPro" id="IPR008271">
    <property type="entry name" value="Ser/Thr_kinase_AS"/>
</dbReference>
<keyword evidence="3 9" id="KW-0418">Kinase</keyword>
<organism evidence="9 10">
    <name type="scientific">Novipirellula galeiformis</name>
    <dbReference type="NCBI Taxonomy" id="2528004"/>
    <lineage>
        <taxon>Bacteria</taxon>
        <taxon>Pseudomonadati</taxon>
        <taxon>Planctomycetota</taxon>
        <taxon>Planctomycetia</taxon>
        <taxon>Pirellulales</taxon>
        <taxon>Pirellulaceae</taxon>
        <taxon>Novipirellula</taxon>
    </lineage>
</organism>
<evidence type="ECO:0000313" key="10">
    <source>
        <dbReference type="Proteomes" id="UP000316304"/>
    </source>
</evidence>
<dbReference type="Gene3D" id="1.10.510.10">
    <property type="entry name" value="Transferase(Phosphotransferase) domain 1"/>
    <property type="match status" value="1"/>
</dbReference>
<feature type="repeat" description="WD" evidence="5">
    <location>
        <begin position="1071"/>
        <end position="1105"/>
    </location>
</feature>
<protein>
    <submittedName>
        <fullName evidence="9">Serine/threonine-protein kinase PrkC</fullName>
        <ecNumber evidence="9">2.7.11.1</ecNumber>
    </submittedName>
</protein>
<dbReference type="PROSITE" id="PS00107">
    <property type="entry name" value="PROTEIN_KINASE_ATP"/>
    <property type="match status" value="1"/>
</dbReference>
<dbReference type="InterPro" id="IPR015943">
    <property type="entry name" value="WD40/YVTN_repeat-like_dom_sf"/>
</dbReference>
<dbReference type="InterPro" id="IPR011047">
    <property type="entry name" value="Quinoprotein_ADH-like_sf"/>
</dbReference>
<dbReference type="EC" id="2.7.11.1" evidence="9"/>
<evidence type="ECO:0000256" key="4">
    <source>
        <dbReference type="ARBA" id="ARBA00022840"/>
    </source>
</evidence>
<dbReference type="SMART" id="SM00220">
    <property type="entry name" value="S_TKc"/>
    <property type="match status" value="1"/>
</dbReference>
<evidence type="ECO:0000259" key="8">
    <source>
        <dbReference type="PROSITE" id="PS50011"/>
    </source>
</evidence>
<evidence type="ECO:0000256" key="2">
    <source>
        <dbReference type="ARBA" id="ARBA00022741"/>
    </source>
</evidence>
<keyword evidence="2 6" id="KW-0547">Nucleotide-binding</keyword>
<dbReference type="AlphaFoldDB" id="A0A5C6CIA9"/>
<evidence type="ECO:0000256" key="3">
    <source>
        <dbReference type="ARBA" id="ARBA00022777"/>
    </source>
</evidence>
<sequence>MSSNELPADSDSISSLRNRAAAFREELQHSGTFSFSGAPAVNETRLNAILRWFDRQQDMTATKSLASEGLSSDIEAPQKIGRFSIRGVIGVGGFATVYRAHDEMLLREVALKSIRRTAKTMTDDEDPRLREARAAARLSHPCLVPLYEAFQDVQSVYLVSEYCEGPTLAQWLKQHPGPVDPSLVTDMVLRLADAIIHVHERGLVHRDIKPQNILLQEAATAEGKRRLTPRLTDFGLVRDLFTESADDSEGRLVGTLHYMAPEQVIDSEHSHGEACDIFSIGVLMYQMLTGFLPHRGVNGADLFNAICFDNPISPRVVSGMIPRDLAAICLKCLAKNPSGRYASASALAADLNRFQQGLAVRARPRSIAERTWRAVWRSPLESSLLATVFLLIAVGVMGLARSNRRLEEQQNSLRVALADVRKSEERAVELEHQTREQRDLAKSSERVAIQTAYLSDLRNAYASLAHHNPATALQIAASIQQYADGVIPVGVDLRLLQSKARAGWTKLKPHWGPIRDIVLLPNQNGVAVVGEEGTIRIHNLDDGTVVNEFPLRSDMHVFALAVTPDETMLAVGQQIAPDGQWLNALNQVEFIALDERPAPARLIDFPTTVESLAFSPDGNQIAIGCRYESVQVFPLGSDRTSPAAQASMIIEAVRRNHYIAFFPESQHLLILKEPNEPHIVELATGKTIRRWSMPDSLDRMARSANGRFIACMYHAENYVHLLDTESPDQWITLEHPGSVTASVTLSADGTKVVAGLRNGGIATWDLAKQGFRWRDLRSWTETNADSILPLSEPQVLHNGMVTEIVLDEHGRIVSGGADGSVALSSFYGERETPALTDKKTTFAELTPDGKTVFMACDDGEVLWVDIATMQVKSVLPSNPSTYPTVLSVSKDGRWLAVGFDNGETNLVSVRHPEVTYLIPHPEAGDKHTFIESIEFDSLSNRMLVSTFAGNAVRLFKLPPRADTSDDLPHQIECVGQHAFPISHRESILFDDGRFLLFGDYIAEFQFPQSSINLVARGLADMRSACMDRSSRRVFTSAADGRIRLHDSGGRILKTSNRWESIRNGTRWAPEIVSIAMTPDQNSVLTGGDDGSIGIWNAEDLRFVGTVIEGNGKGAISNIAFASDGKRWIYHQANDDDDASEIGLRIHSID</sequence>
<reference evidence="9 10" key="1">
    <citation type="submission" date="2019-02" db="EMBL/GenBank/DDBJ databases">
        <title>Deep-cultivation of Planctomycetes and their phenomic and genomic characterization uncovers novel biology.</title>
        <authorList>
            <person name="Wiegand S."/>
            <person name="Jogler M."/>
            <person name="Boedeker C."/>
            <person name="Pinto D."/>
            <person name="Vollmers J."/>
            <person name="Rivas-Marin E."/>
            <person name="Kohn T."/>
            <person name="Peeters S.H."/>
            <person name="Heuer A."/>
            <person name="Rast P."/>
            <person name="Oberbeckmann S."/>
            <person name="Bunk B."/>
            <person name="Jeske O."/>
            <person name="Meyerdierks A."/>
            <person name="Storesund J.E."/>
            <person name="Kallscheuer N."/>
            <person name="Luecker S."/>
            <person name="Lage O.M."/>
            <person name="Pohl T."/>
            <person name="Merkel B.J."/>
            <person name="Hornburger P."/>
            <person name="Mueller R.-W."/>
            <person name="Bruemmer F."/>
            <person name="Labrenz M."/>
            <person name="Spormann A.M."/>
            <person name="Op Den Camp H."/>
            <person name="Overmann J."/>
            <person name="Amann R."/>
            <person name="Jetten M.S.M."/>
            <person name="Mascher T."/>
            <person name="Medema M.H."/>
            <person name="Devos D.P."/>
            <person name="Kaster A.-K."/>
            <person name="Ovreas L."/>
            <person name="Rohde M."/>
            <person name="Galperin M.Y."/>
            <person name="Jogler C."/>
        </authorList>
    </citation>
    <scope>NUCLEOTIDE SEQUENCE [LARGE SCALE GENOMIC DNA]</scope>
    <source>
        <strain evidence="9 10">Pla52o</strain>
    </source>
</reference>
<dbReference type="Pfam" id="PF00400">
    <property type="entry name" value="WD40"/>
    <property type="match status" value="1"/>
</dbReference>
<evidence type="ECO:0000313" key="9">
    <source>
        <dbReference type="EMBL" id="TWU24168.1"/>
    </source>
</evidence>
<dbReference type="RefSeq" id="WP_146594409.1">
    <property type="nucleotide sequence ID" value="NZ_SJPT01000003.1"/>
</dbReference>
<keyword evidence="4 6" id="KW-0067">ATP-binding</keyword>
<feature type="coiled-coil region" evidence="7">
    <location>
        <begin position="399"/>
        <end position="433"/>
    </location>
</feature>
<evidence type="ECO:0000256" key="5">
    <source>
        <dbReference type="PROSITE-ProRule" id="PRU00221"/>
    </source>
</evidence>
<dbReference type="SUPFAM" id="SSF50969">
    <property type="entry name" value="YVTN repeat-like/Quinoprotein amine dehydrogenase"/>
    <property type="match status" value="1"/>
</dbReference>
<name>A0A5C6CIA9_9BACT</name>
<dbReference type="SMART" id="SM00320">
    <property type="entry name" value="WD40"/>
    <property type="match status" value="8"/>
</dbReference>
<evidence type="ECO:0000256" key="1">
    <source>
        <dbReference type="ARBA" id="ARBA00022679"/>
    </source>
</evidence>
<dbReference type="PROSITE" id="PS50011">
    <property type="entry name" value="PROTEIN_KINASE_DOM"/>
    <property type="match status" value="1"/>
</dbReference>
<accession>A0A5C6CIA9</accession>
<keyword evidence="5" id="KW-0853">WD repeat</keyword>
<proteinExistence type="predicted"/>
<dbReference type="InterPro" id="IPR000719">
    <property type="entry name" value="Prot_kinase_dom"/>
</dbReference>
<feature type="domain" description="Protein kinase" evidence="8">
    <location>
        <begin position="83"/>
        <end position="355"/>
    </location>
</feature>
<comment type="caution">
    <text evidence="9">The sequence shown here is derived from an EMBL/GenBank/DDBJ whole genome shotgun (WGS) entry which is preliminary data.</text>
</comment>
<dbReference type="OrthoDB" id="219898at2"/>
<dbReference type="SUPFAM" id="SSF50998">
    <property type="entry name" value="Quinoprotein alcohol dehydrogenase-like"/>
    <property type="match status" value="1"/>
</dbReference>
<dbReference type="EMBL" id="SJPT01000003">
    <property type="protein sequence ID" value="TWU24168.1"/>
    <property type="molecule type" value="Genomic_DNA"/>
</dbReference>